<name>A0A1M5K1Z7_9BACT</name>
<dbReference type="Pfam" id="PF06439">
    <property type="entry name" value="3keto-disac_hyd"/>
    <property type="match status" value="1"/>
</dbReference>
<organism evidence="3 4">
    <name type="scientific">Fodinibius roseus</name>
    <dbReference type="NCBI Taxonomy" id="1194090"/>
    <lineage>
        <taxon>Bacteria</taxon>
        <taxon>Pseudomonadati</taxon>
        <taxon>Balneolota</taxon>
        <taxon>Balneolia</taxon>
        <taxon>Balneolales</taxon>
        <taxon>Balneolaceae</taxon>
        <taxon>Fodinibius</taxon>
    </lineage>
</organism>
<evidence type="ECO:0000259" key="2">
    <source>
        <dbReference type="Pfam" id="PF06439"/>
    </source>
</evidence>
<evidence type="ECO:0000313" key="4">
    <source>
        <dbReference type="Proteomes" id="UP000184041"/>
    </source>
</evidence>
<dbReference type="RefSeq" id="WP_084088442.1">
    <property type="nucleotide sequence ID" value="NZ_FQUS01000029.1"/>
</dbReference>
<feature type="domain" description="3-keto-alpha-glucoside-1,2-lyase/3-keto-2-hydroxy-glucal hydratase" evidence="2">
    <location>
        <begin position="63"/>
        <end position="256"/>
    </location>
</feature>
<dbReference type="InterPro" id="IPR010496">
    <property type="entry name" value="AL/BT2_dom"/>
</dbReference>
<dbReference type="OrthoDB" id="176168at2"/>
<keyword evidence="4" id="KW-1185">Reference proteome</keyword>
<dbReference type="EMBL" id="FQUS01000029">
    <property type="protein sequence ID" value="SHG46827.1"/>
    <property type="molecule type" value="Genomic_DNA"/>
</dbReference>
<reference evidence="3 4" key="1">
    <citation type="submission" date="2016-11" db="EMBL/GenBank/DDBJ databases">
        <authorList>
            <person name="Jaros S."/>
            <person name="Januszkiewicz K."/>
            <person name="Wedrychowicz H."/>
        </authorList>
    </citation>
    <scope>NUCLEOTIDE SEQUENCE [LARGE SCALE GENOMIC DNA]</scope>
    <source>
        <strain evidence="3 4">DSM 21986</strain>
    </source>
</reference>
<dbReference type="Gene3D" id="2.60.120.560">
    <property type="entry name" value="Exo-inulinase, domain 1"/>
    <property type="match status" value="1"/>
</dbReference>
<evidence type="ECO:0000256" key="1">
    <source>
        <dbReference type="SAM" id="SignalP"/>
    </source>
</evidence>
<proteinExistence type="predicted"/>
<keyword evidence="1" id="KW-0732">Signal</keyword>
<evidence type="ECO:0000313" key="3">
    <source>
        <dbReference type="EMBL" id="SHG46827.1"/>
    </source>
</evidence>
<sequence>MKKIVPSYVLLLSFMLLCTVFANISCAQEGEQDMKPEETEVWEPVPEKVDPNGFNDKAPPSDAVVLFNGGDLDEWESAGDGSAAEWKVSGDHVTVAPGTGSIQTRQGFGSVQLHIEWRAPEKIEGEGQGRGNSGVFLQTMYELQVLDSYNNETYSNGMAGSIYKQHIPRVNAAREPGQWQSYDIVYTAPEFKGDGSLESPARMTVFWNGILVQDDVELEGPTEYIGHPSYEAHEDKLPIMLQDHSNPVSFRNIWLRELNE</sequence>
<dbReference type="AlphaFoldDB" id="A0A1M5K1Z7"/>
<feature type="signal peptide" evidence="1">
    <location>
        <begin position="1"/>
        <end position="27"/>
    </location>
</feature>
<dbReference type="STRING" id="1194090.SAMN05443144_12923"/>
<feature type="chain" id="PRO_5012793402" description="3-keto-alpha-glucoside-1,2-lyase/3-keto-2-hydroxy-glucal hydratase domain-containing protein" evidence="1">
    <location>
        <begin position="28"/>
        <end position="260"/>
    </location>
</feature>
<dbReference type="Proteomes" id="UP000184041">
    <property type="component" value="Unassembled WGS sequence"/>
</dbReference>
<protein>
    <recommendedName>
        <fullName evidence="2">3-keto-alpha-glucoside-1,2-lyase/3-keto-2-hydroxy-glucal hydratase domain-containing protein</fullName>
    </recommendedName>
</protein>
<dbReference type="GO" id="GO:0016787">
    <property type="term" value="F:hydrolase activity"/>
    <property type="evidence" value="ECO:0007669"/>
    <property type="project" value="InterPro"/>
</dbReference>
<accession>A0A1M5K1Z7</accession>
<gene>
    <name evidence="3" type="ORF">SAMN05443144_12923</name>
</gene>